<feature type="region of interest" description="Disordered" evidence="1">
    <location>
        <begin position="101"/>
        <end position="124"/>
    </location>
</feature>
<evidence type="ECO:0000256" key="1">
    <source>
        <dbReference type="SAM" id="MobiDB-lite"/>
    </source>
</evidence>
<dbReference type="Proteomes" id="UP000078542">
    <property type="component" value="Unassembled WGS sequence"/>
</dbReference>
<evidence type="ECO:0000313" key="3">
    <source>
        <dbReference type="Proteomes" id="UP000078542"/>
    </source>
</evidence>
<dbReference type="EMBL" id="KQ976755">
    <property type="protein sequence ID" value="KYN08566.1"/>
    <property type="molecule type" value="Genomic_DNA"/>
</dbReference>
<accession>A0A151IQR4</accession>
<gene>
    <name evidence="2" type="ORF">ALC62_00422</name>
</gene>
<organism evidence="2 3">
    <name type="scientific">Cyphomyrmex costatus</name>
    <dbReference type="NCBI Taxonomy" id="456900"/>
    <lineage>
        <taxon>Eukaryota</taxon>
        <taxon>Metazoa</taxon>
        <taxon>Ecdysozoa</taxon>
        <taxon>Arthropoda</taxon>
        <taxon>Hexapoda</taxon>
        <taxon>Insecta</taxon>
        <taxon>Pterygota</taxon>
        <taxon>Neoptera</taxon>
        <taxon>Endopterygota</taxon>
        <taxon>Hymenoptera</taxon>
        <taxon>Apocrita</taxon>
        <taxon>Aculeata</taxon>
        <taxon>Formicoidea</taxon>
        <taxon>Formicidae</taxon>
        <taxon>Myrmicinae</taxon>
        <taxon>Cyphomyrmex</taxon>
    </lineage>
</organism>
<keyword evidence="3" id="KW-1185">Reference proteome</keyword>
<sequence length="318" mass="36211">MLNRSERLPRATNRNATKGDRKISRVIFKGEGSDLVINYEEKGKYRSYEQPCKVMETNRGDRAMSGRATSSYESSKTIWIERGERESHSCDLIHYTRVRTQERKGGREGGREGERRVGGGERLHTFPHGNRQAIVVIKETDEGTKRRNKRVGWSRPAVYGALHLLAPYNPPRASKRASERARPVWSHLTSDFAFDSLLANGSRISIRLPRPCLSYMICCDERNLLLCNFSSPATSIPRRPGRAGHGRRPRDISGIEIEIGIEVGWRGSPRVRACRVRASHVPSRVARSVQISGRTSTRALRLRFERHYVITRSRADCF</sequence>
<proteinExistence type="predicted"/>
<name>A0A151IQR4_9HYME</name>
<dbReference type="AlphaFoldDB" id="A0A151IQR4"/>
<reference evidence="2 3" key="1">
    <citation type="submission" date="2016-03" db="EMBL/GenBank/DDBJ databases">
        <title>Cyphomyrmex costatus WGS genome.</title>
        <authorList>
            <person name="Nygaard S."/>
            <person name="Hu H."/>
            <person name="Boomsma J."/>
            <person name="Zhang G."/>
        </authorList>
    </citation>
    <scope>NUCLEOTIDE SEQUENCE [LARGE SCALE GENOMIC DNA]</scope>
    <source>
        <strain evidence="2">MS0001</strain>
        <tissue evidence="2">Whole body</tissue>
    </source>
</reference>
<evidence type="ECO:0000313" key="2">
    <source>
        <dbReference type="EMBL" id="KYN08566.1"/>
    </source>
</evidence>
<protein>
    <submittedName>
        <fullName evidence="2">Uncharacterized protein</fullName>
    </submittedName>
</protein>